<proteinExistence type="predicted"/>
<evidence type="ECO:0000256" key="2">
    <source>
        <dbReference type="SAM" id="SignalP"/>
    </source>
</evidence>
<dbReference type="PANTHER" id="PTHR35936:SF18">
    <property type="entry name" value="L-CYSTINE-BINDING PROTEIN TCYJ"/>
    <property type="match status" value="1"/>
</dbReference>
<sequence>MQKNQIVKILLLVLVCGFGACKDSASSTKTFSIACSDDDKPLSYQENGELKGFGIELAKLLNDTNNNLQTVINTINTHQESLLQGLESKKFDVIITQIPPTKQLQDQFIISAHPYLFLTLQILVPESSPIHTLQDLNQKSIATLIATPQSKALQEWNAKEGNIIDIHYYRDNATLFEALQNGAIDGVVGDAAMISDYIQNLALRSVGESIAKEPLYLIYKDKDVALVVDKALEEIIDSGALRDLSLRVFGVDKTQ</sequence>
<accession>A0A2X3BEB3</accession>
<dbReference type="Pfam" id="PF00497">
    <property type="entry name" value="SBP_bac_3"/>
    <property type="match status" value="1"/>
</dbReference>
<dbReference type="PANTHER" id="PTHR35936">
    <property type="entry name" value="MEMBRANE-BOUND LYTIC MUREIN TRANSGLYCOSYLASE F"/>
    <property type="match status" value="1"/>
</dbReference>
<gene>
    <name evidence="4" type="primary">tcyK</name>
    <name evidence="4" type="ORF">NCTC13102_01424</name>
</gene>
<feature type="chain" id="PRO_5015845753" evidence="2">
    <location>
        <begin position="26"/>
        <end position="255"/>
    </location>
</feature>
<evidence type="ECO:0000259" key="3">
    <source>
        <dbReference type="SMART" id="SM00062"/>
    </source>
</evidence>
<evidence type="ECO:0000313" key="5">
    <source>
        <dbReference type="Proteomes" id="UP000250166"/>
    </source>
</evidence>
<organism evidence="4 5">
    <name type="scientific">Helicobacter fennelliae</name>
    <dbReference type="NCBI Taxonomy" id="215"/>
    <lineage>
        <taxon>Bacteria</taxon>
        <taxon>Pseudomonadati</taxon>
        <taxon>Campylobacterota</taxon>
        <taxon>Epsilonproteobacteria</taxon>
        <taxon>Campylobacterales</taxon>
        <taxon>Helicobacteraceae</taxon>
        <taxon>Helicobacter</taxon>
    </lineage>
</organism>
<evidence type="ECO:0000313" key="4">
    <source>
        <dbReference type="EMBL" id="SQB98953.1"/>
    </source>
</evidence>
<dbReference type="Gene3D" id="3.40.190.10">
    <property type="entry name" value="Periplasmic binding protein-like II"/>
    <property type="match status" value="2"/>
</dbReference>
<dbReference type="Proteomes" id="UP000250166">
    <property type="component" value="Unassembled WGS sequence"/>
</dbReference>
<keyword evidence="1 2" id="KW-0732">Signal</keyword>
<dbReference type="EMBL" id="UAWL01000006">
    <property type="protein sequence ID" value="SQB98953.1"/>
    <property type="molecule type" value="Genomic_DNA"/>
</dbReference>
<dbReference type="SMART" id="SM00062">
    <property type="entry name" value="PBPb"/>
    <property type="match status" value="1"/>
</dbReference>
<dbReference type="AlphaFoldDB" id="A0A2X3BEB3"/>
<dbReference type="SUPFAM" id="SSF53850">
    <property type="entry name" value="Periplasmic binding protein-like II"/>
    <property type="match status" value="1"/>
</dbReference>
<feature type="domain" description="Solute-binding protein family 3/N-terminal" evidence="3">
    <location>
        <begin position="30"/>
        <end position="252"/>
    </location>
</feature>
<dbReference type="InterPro" id="IPR001638">
    <property type="entry name" value="Solute-binding_3/MltF_N"/>
</dbReference>
<evidence type="ECO:0000256" key="1">
    <source>
        <dbReference type="ARBA" id="ARBA00022729"/>
    </source>
</evidence>
<dbReference type="RefSeq" id="WP_023948348.1">
    <property type="nucleotide sequence ID" value="NZ_JAERIV010000011.1"/>
</dbReference>
<protein>
    <submittedName>
        <fullName evidence="4">Amino acid ABC transporter periplasmic solute-binding protein</fullName>
    </submittedName>
</protein>
<reference evidence="4 5" key="1">
    <citation type="submission" date="2018-06" db="EMBL/GenBank/DDBJ databases">
        <authorList>
            <consortium name="Pathogen Informatics"/>
            <person name="Doyle S."/>
        </authorList>
    </citation>
    <scope>NUCLEOTIDE SEQUENCE [LARGE SCALE GENOMIC DNA]</scope>
    <source>
        <strain evidence="4 5">NCTC13102</strain>
    </source>
</reference>
<name>A0A2X3BEB3_9HELI</name>
<dbReference type="PROSITE" id="PS51257">
    <property type="entry name" value="PROKAR_LIPOPROTEIN"/>
    <property type="match status" value="1"/>
</dbReference>
<feature type="signal peptide" evidence="2">
    <location>
        <begin position="1"/>
        <end position="25"/>
    </location>
</feature>